<reference evidence="2 3" key="1">
    <citation type="submission" date="2010-12" db="EMBL/GenBank/DDBJ databases">
        <title>Complete sequence of Ethanoligenens harbinense YUAN-3.</title>
        <authorList>
            <person name="Lucas S."/>
            <person name="Copeland A."/>
            <person name="Lapidus A."/>
            <person name="Cheng J.-F."/>
            <person name="Bruce D."/>
            <person name="Goodwin L."/>
            <person name="Pitluck S."/>
            <person name="Chertkov O."/>
            <person name="Misra M."/>
            <person name="Detter J.C."/>
            <person name="Han C."/>
            <person name="Tapia R."/>
            <person name="Land M."/>
            <person name="Hauser L."/>
            <person name="Jeffries C."/>
            <person name="Kyrpides N."/>
            <person name="Ivanova N."/>
            <person name="Mikhailova N."/>
            <person name="Wang A."/>
            <person name="Mouttaki H."/>
            <person name="He Z."/>
            <person name="Zhou J."/>
            <person name="Hemme C.L."/>
            <person name="Woyke T."/>
        </authorList>
    </citation>
    <scope>NUCLEOTIDE SEQUENCE [LARGE SCALE GENOMIC DNA]</scope>
    <source>
        <strain evidence="3">DSM 18485 / JCM 12961 / CGMCC 1.5033 / YUAN-3</strain>
    </source>
</reference>
<feature type="domain" description="Transglycosylase SLT" evidence="1">
    <location>
        <begin position="45"/>
        <end position="154"/>
    </location>
</feature>
<protein>
    <submittedName>
        <fullName evidence="2">Lytic transglycosylase catalytic</fullName>
    </submittedName>
</protein>
<evidence type="ECO:0000259" key="1">
    <source>
        <dbReference type="Pfam" id="PF01464"/>
    </source>
</evidence>
<dbReference type="EMBL" id="CP002400">
    <property type="protein sequence ID" value="ADU28212.1"/>
    <property type="molecule type" value="Genomic_DNA"/>
</dbReference>
<dbReference type="Pfam" id="PF01464">
    <property type="entry name" value="SLT"/>
    <property type="match status" value="1"/>
</dbReference>
<dbReference type="InterPro" id="IPR008258">
    <property type="entry name" value="Transglycosylase_SLT_dom_1"/>
</dbReference>
<dbReference type="PANTHER" id="PTHR37423:SF2">
    <property type="entry name" value="MEMBRANE-BOUND LYTIC MUREIN TRANSGLYCOSYLASE C"/>
    <property type="match status" value="1"/>
</dbReference>
<evidence type="ECO:0000313" key="3">
    <source>
        <dbReference type="Proteomes" id="UP000001551"/>
    </source>
</evidence>
<dbReference type="HOGENOM" id="CLU_065765_7_0_9"/>
<dbReference type="AlphaFoldDB" id="E6U7T9"/>
<dbReference type="eggNOG" id="COG0741">
    <property type="taxonomic scope" value="Bacteria"/>
</dbReference>
<dbReference type="STRING" id="663278.Ethha_2719"/>
<dbReference type="PANTHER" id="PTHR37423">
    <property type="entry name" value="SOLUBLE LYTIC MUREIN TRANSGLYCOSYLASE-RELATED"/>
    <property type="match status" value="1"/>
</dbReference>
<dbReference type="Gene3D" id="1.10.530.10">
    <property type="match status" value="1"/>
</dbReference>
<dbReference type="SUPFAM" id="SSF53955">
    <property type="entry name" value="Lysozyme-like"/>
    <property type="match status" value="1"/>
</dbReference>
<dbReference type="Proteomes" id="UP000001551">
    <property type="component" value="Chromosome"/>
</dbReference>
<sequence>MHRKVRIRSTVLALAVLVFCAALLWQYVFKERYMKLAYPEKYTAYVQQYAAQNDLDPYLVFAVVRTESGFNPRAVSNIGALGLMQLTPDTFAWAQSKTPEEESLSTDRLYDPATNIRYGTVVLSALVREFGREDTALAAYHAGRTKVKSWLADSRYSHDGRSLYHIPFADTRAYVQRVLDTKTVYRQLYGS</sequence>
<organism evidence="2 3">
    <name type="scientific">Ethanoligenens harbinense (strain DSM 18485 / JCM 12961 / CGMCC 1.5033 / YUAN-3)</name>
    <dbReference type="NCBI Taxonomy" id="663278"/>
    <lineage>
        <taxon>Bacteria</taxon>
        <taxon>Bacillati</taxon>
        <taxon>Bacillota</taxon>
        <taxon>Clostridia</taxon>
        <taxon>Eubacteriales</taxon>
        <taxon>Oscillospiraceae</taxon>
        <taxon>Ethanoligenens</taxon>
    </lineage>
</organism>
<dbReference type="RefSeq" id="WP_013486555.1">
    <property type="nucleotide sequence ID" value="NC_014828.1"/>
</dbReference>
<dbReference type="InterPro" id="IPR023346">
    <property type="entry name" value="Lysozyme-like_dom_sf"/>
</dbReference>
<name>E6U7T9_ETHHY</name>
<dbReference type="KEGG" id="eha:Ethha_2719"/>
<accession>E6U7T9</accession>
<keyword evidence="3" id="KW-1185">Reference proteome</keyword>
<proteinExistence type="predicted"/>
<gene>
    <name evidence="2" type="ordered locus">Ethha_2719</name>
</gene>
<evidence type="ECO:0000313" key="2">
    <source>
        <dbReference type="EMBL" id="ADU28212.1"/>
    </source>
</evidence>
<dbReference type="CDD" id="cd16896">
    <property type="entry name" value="LT_Slt70-like"/>
    <property type="match status" value="1"/>
</dbReference>